<proteinExistence type="predicted"/>
<organism evidence="1 3">
    <name type="scientific">Theileria orientalis</name>
    <dbReference type="NCBI Taxonomy" id="68886"/>
    <lineage>
        <taxon>Eukaryota</taxon>
        <taxon>Sar</taxon>
        <taxon>Alveolata</taxon>
        <taxon>Apicomplexa</taxon>
        <taxon>Aconoidasida</taxon>
        <taxon>Piroplasmida</taxon>
        <taxon>Theileriidae</taxon>
        <taxon>Theileria</taxon>
    </lineage>
</organism>
<evidence type="ECO:0000313" key="1">
    <source>
        <dbReference type="EMBL" id="UVC49854.1"/>
    </source>
</evidence>
<evidence type="ECO:0000313" key="3">
    <source>
        <dbReference type="Proteomes" id="UP000244811"/>
    </source>
</evidence>
<evidence type="ECO:0000313" key="2">
    <source>
        <dbReference type="EMBL" id="UVC54596.1"/>
    </source>
</evidence>
<dbReference type="Proteomes" id="UP000244803">
    <property type="component" value="Chromosome 2"/>
</dbReference>
<dbReference type="EMBL" id="CP056068">
    <property type="protein sequence ID" value="UVC54596.1"/>
    <property type="molecule type" value="Genomic_DNA"/>
</dbReference>
<gene>
    <name evidence="2" type="ORF">MACJ_003559</name>
    <name evidence="1" type="ORF">MACK_003470</name>
</gene>
<dbReference type="AlphaFoldDB" id="A0A976SJ55"/>
<name>A0A976SJ55_THEOR</name>
<accession>A0A976SJ55</accession>
<reference evidence="1" key="1">
    <citation type="submission" date="2022-07" db="EMBL/GenBank/DDBJ databases">
        <title>Evaluation of T. orientalis genome assembly methods using nanopore sequencing and analysis of variation between genomes.</title>
        <authorList>
            <person name="Yam J."/>
            <person name="Micallef M.L."/>
            <person name="Liu M."/>
            <person name="Djordjevic S.P."/>
            <person name="Bogema D.R."/>
            <person name="Jenkins C."/>
        </authorList>
    </citation>
    <scope>NUCLEOTIDE SEQUENCE</scope>
    <source>
        <strain evidence="2">Fish Creek</strain>
        <strain evidence="1">Goon Nure</strain>
    </source>
</reference>
<dbReference type="EMBL" id="CP056071">
    <property type="protein sequence ID" value="UVC49854.1"/>
    <property type="molecule type" value="Genomic_DNA"/>
</dbReference>
<dbReference type="Proteomes" id="UP000244811">
    <property type="component" value="Chromosome 2"/>
</dbReference>
<protein>
    <submittedName>
        <fullName evidence="1">Uncharacterized protein</fullName>
    </submittedName>
</protein>
<sequence>MLFILERIFSLLVISNQELGNKTWLDLVFHKVFNKSEDESTESSTDSSYST</sequence>